<proteinExistence type="predicted"/>
<name>A0A5B8LST8_9HYPH</name>
<organism evidence="1 2">
    <name type="scientific">Devosia ginsengisoli</name>
    <dbReference type="NCBI Taxonomy" id="400770"/>
    <lineage>
        <taxon>Bacteria</taxon>
        <taxon>Pseudomonadati</taxon>
        <taxon>Pseudomonadota</taxon>
        <taxon>Alphaproteobacteria</taxon>
        <taxon>Hyphomicrobiales</taxon>
        <taxon>Devosiaceae</taxon>
        <taxon>Devosia</taxon>
    </lineage>
</organism>
<evidence type="ECO:0000313" key="1">
    <source>
        <dbReference type="EMBL" id="QDZ10562.1"/>
    </source>
</evidence>
<dbReference type="Proteomes" id="UP000315364">
    <property type="component" value="Chromosome"/>
</dbReference>
<dbReference type="Pfam" id="PF14354">
    <property type="entry name" value="Lar_restr_allev"/>
    <property type="match status" value="1"/>
</dbReference>
<dbReference type="AlphaFoldDB" id="A0A5B8LST8"/>
<dbReference type="RefSeq" id="WP_146289349.1">
    <property type="nucleotide sequence ID" value="NZ_CP042304.1"/>
</dbReference>
<keyword evidence="2" id="KW-1185">Reference proteome</keyword>
<evidence type="ECO:0008006" key="3">
    <source>
        <dbReference type="Google" id="ProtNLM"/>
    </source>
</evidence>
<protein>
    <recommendedName>
        <fullName evidence="3">Restriction alleviation protein, Lar family</fullName>
    </recommendedName>
</protein>
<reference evidence="1 2" key="1">
    <citation type="submission" date="2019-07" db="EMBL/GenBank/DDBJ databases">
        <title>Full genome sequence of Devosia sp. Gsoil 520.</title>
        <authorList>
            <person name="Im W.-T."/>
        </authorList>
    </citation>
    <scope>NUCLEOTIDE SEQUENCE [LARGE SCALE GENOMIC DNA]</scope>
    <source>
        <strain evidence="1 2">Gsoil 520</strain>
    </source>
</reference>
<dbReference type="OrthoDB" id="7219996at2"/>
<sequence length="206" mass="22393">MTVDANRVSLLPCPFCGDQAFAGTTLDNSHYVMCRAENCWAMTGYLPTQSEAIAAWNCRSPSLSGGEAGKWVQQLAARITVDVCEIERNSPEDDPMACIVYAPELTDIIERRATEALAAVPVASPAPDIIAAKDAEIDDLREIAAKYQVVSDDRDKWRARANAAVEVLREIANTEAPDGTCYAGALYRSIADTFLSPPSMEQSHDH</sequence>
<dbReference type="EMBL" id="CP042304">
    <property type="protein sequence ID" value="QDZ10562.1"/>
    <property type="molecule type" value="Genomic_DNA"/>
</dbReference>
<accession>A0A5B8LST8</accession>
<dbReference type="KEGG" id="dea:FPZ08_07235"/>
<gene>
    <name evidence="1" type="ORF">FPZ08_07235</name>
</gene>
<evidence type="ECO:0000313" key="2">
    <source>
        <dbReference type="Proteomes" id="UP000315364"/>
    </source>
</evidence>